<evidence type="ECO:0000313" key="1">
    <source>
        <dbReference type="EMBL" id="VGO14761.1"/>
    </source>
</evidence>
<sequence>MLVQKCSAKLVVALLHSGAGFRAISAMVQIRRNVRNTNPLTTQSAKVQCKGIYKYINLRCTMCVSGRKTGCYFVPVFPLPRHRDAIVSRAKVGLI</sequence>
<organism evidence="1 2">
    <name type="scientific">Pontiella desulfatans</name>
    <dbReference type="NCBI Taxonomy" id="2750659"/>
    <lineage>
        <taxon>Bacteria</taxon>
        <taxon>Pseudomonadati</taxon>
        <taxon>Kiritimatiellota</taxon>
        <taxon>Kiritimatiellia</taxon>
        <taxon>Kiritimatiellales</taxon>
        <taxon>Pontiellaceae</taxon>
        <taxon>Pontiella</taxon>
    </lineage>
</organism>
<reference evidence="1 2" key="1">
    <citation type="submission" date="2019-04" db="EMBL/GenBank/DDBJ databases">
        <authorList>
            <person name="Van Vliet M D."/>
        </authorList>
    </citation>
    <scope>NUCLEOTIDE SEQUENCE [LARGE SCALE GENOMIC DNA]</scope>
    <source>
        <strain evidence="1 2">F1</strain>
    </source>
</reference>
<name>A0A6C2U5E7_PONDE</name>
<dbReference type="Proteomes" id="UP000366872">
    <property type="component" value="Unassembled WGS sequence"/>
</dbReference>
<evidence type="ECO:0000313" key="2">
    <source>
        <dbReference type="Proteomes" id="UP000366872"/>
    </source>
</evidence>
<accession>A0A6C2U5E7</accession>
<dbReference type="EMBL" id="CAAHFG010000002">
    <property type="protein sequence ID" value="VGO14761.1"/>
    <property type="molecule type" value="Genomic_DNA"/>
</dbReference>
<keyword evidence="2" id="KW-1185">Reference proteome</keyword>
<gene>
    <name evidence="1" type="ORF">PDESU_03330</name>
</gene>
<proteinExistence type="predicted"/>
<dbReference type="AlphaFoldDB" id="A0A6C2U5E7"/>
<protein>
    <submittedName>
        <fullName evidence="1">Uncharacterized protein</fullName>
    </submittedName>
</protein>